<name>A0ABW0NMW8_9BURK</name>
<feature type="chain" id="PRO_5046124774" evidence="1">
    <location>
        <begin position="25"/>
        <end position="267"/>
    </location>
</feature>
<reference evidence="3" key="1">
    <citation type="journal article" date="2019" name="Int. J. Syst. Evol. Microbiol.">
        <title>The Global Catalogue of Microorganisms (GCM) 10K type strain sequencing project: providing services to taxonomists for standard genome sequencing and annotation.</title>
        <authorList>
            <consortium name="The Broad Institute Genomics Platform"/>
            <consortium name="The Broad Institute Genome Sequencing Center for Infectious Disease"/>
            <person name="Wu L."/>
            <person name="Ma J."/>
        </authorList>
    </citation>
    <scope>NUCLEOTIDE SEQUENCE [LARGE SCALE GENOMIC DNA]</scope>
    <source>
        <strain evidence="3">CCUG 57401</strain>
    </source>
</reference>
<dbReference type="SUPFAM" id="SSF53474">
    <property type="entry name" value="alpha/beta-Hydrolases"/>
    <property type="match status" value="1"/>
</dbReference>
<dbReference type="GO" id="GO:0016787">
    <property type="term" value="F:hydrolase activity"/>
    <property type="evidence" value="ECO:0007669"/>
    <property type="project" value="UniProtKB-KW"/>
</dbReference>
<dbReference type="EMBL" id="JBHSMF010000015">
    <property type="protein sequence ID" value="MFC5500259.1"/>
    <property type="molecule type" value="Genomic_DNA"/>
</dbReference>
<accession>A0ABW0NMW8</accession>
<keyword evidence="3" id="KW-1185">Reference proteome</keyword>
<organism evidence="2 3">
    <name type="scientific">Caenimonas terrae</name>
    <dbReference type="NCBI Taxonomy" id="696074"/>
    <lineage>
        <taxon>Bacteria</taxon>
        <taxon>Pseudomonadati</taxon>
        <taxon>Pseudomonadota</taxon>
        <taxon>Betaproteobacteria</taxon>
        <taxon>Burkholderiales</taxon>
        <taxon>Comamonadaceae</taxon>
        <taxon>Caenimonas</taxon>
    </lineage>
</organism>
<evidence type="ECO:0000313" key="3">
    <source>
        <dbReference type="Proteomes" id="UP001596037"/>
    </source>
</evidence>
<dbReference type="PROSITE" id="PS51257">
    <property type="entry name" value="PROKAR_LIPOPROTEIN"/>
    <property type="match status" value="1"/>
</dbReference>
<feature type="signal peptide" evidence="1">
    <location>
        <begin position="1"/>
        <end position="24"/>
    </location>
</feature>
<protein>
    <submittedName>
        <fullName evidence="2">Alpha/beta hydrolase</fullName>
    </submittedName>
</protein>
<dbReference type="RefSeq" id="WP_376852511.1">
    <property type="nucleotide sequence ID" value="NZ_JBHSMF010000015.1"/>
</dbReference>
<dbReference type="InterPro" id="IPR029058">
    <property type="entry name" value="AB_hydrolase_fold"/>
</dbReference>
<dbReference type="Proteomes" id="UP001596037">
    <property type="component" value="Unassembled WGS sequence"/>
</dbReference>
<evidence type="ECO:0000313" key="2">
    <source>
        <dbReference type="EMBL" id="MFC5500259.1"/>
    </source>
</evidence>
<comment type="caution">
    <text evidence="2">The sequence shown here is derived from an EMBL/GenBank/DDBJ whole genome shotgun (WGS) entry which is preliminary data.</text>
</comment>
<keyword evidence="2" id="KW-0378">Hydrolase</keyword>
<proteinExistence type="predicted"/>
<sequence>MSRRLPWLAALASLLAAGACFGQAAQVVVDLRTRPGVKERMLVVEPGKPSAVLVLMAGGNGHIGIYDNGGLRSEGNFLVRSRALFVQRGAAVLLLDVPSDHDRPPYLSGEFRESDEHAADIGAAIAWARARWGLPVWLVGTSRGTQSAAYAATVLTGASAPDGLVLSSTILAEGRMPAARPVQEMALEKLRVPVLVLHHGEDQCPVTPPSLLPALMAKLPPATSRLITYQGGHASGAACDAFAFHGYNGIEDQVVADIAAFVAAHPR</sequence>
<evidence type="ECO:0000256" key="1">
    <source>
        <dbReference type="SAM" id="SignalP"/>
    </source>
</evidence>
<keyword evidence="1" id="KW-0732">Signal</keyword>
<gene>
    <name evidence="2" type="ORF">ACFPOE_22135</name>
</gene>
<dbReference type="Gene3D" id="3.40.50.1820">
    <property type="entry name" value="alpha/beta hydrolase"/>
    <property type="match status" value="1"/>
</dbReference>